<organism evidence="1 2">
    <name type="scientific">Neolewinella xylanilytica</name>
    <dbReference type="NCBI Taxonomy" id="1514080"/>
    <lineage>
        <taxon>Bacteria</taxon>
        <taxon>Pseudomonadati</taxon>
        <taxon>Bacteroidota</taxon>
        <taxon>Saprospiria</taxon>
        <taxon>Saprospirales</taxon>
        <taxon>Lewinellaceae</taxon>
        <taxon>Neolewinella</taxon>
    </lineage>
</organism>
<dbReference type="EMBL" id="PTJC01000006">
    <property type="protein sequence ID" value="PPK86451.1"/>
    <property type="molecule type" value="Genomic_DNA"/>
</dbReference>
<dbReference type="RefSeq" id="WP_146088841.1">
    <property type="nucleotide sequence ID" value="NZ_PTJC01000006.1"/>
</dbReference>
<comment type="caution">
    <text evidence="1">The sequence shown here is derived from an EMBL/GenBank/DDBJ whole genome shotgun (WGS) entry which is preliminary data.</text>
</comment>
<dbReference type="SUPFAM" id="SSF56935">
    <property type="entry name" value="Porins"/>
    <property type="match status" value="1"/>
</dbReference>
<dbReference type="Proteomes" id="UP000237662">
    <property type="component" value="Unassembled WGS sequence"/>
</dbReference>
<dbReference type="Gene3D" id="2.40.160.60">
    <property type="entry name" value="Outer membrane protein transport protein (OMPP1/FadL/TodX)"/>
    <property type="match status" value="1"/>
</dbReference>
<gene>
    <name evidence="1" type="ORF">CLV84_3378</name>
</gene>
<name>A0A2S6I5S5_9BACT</name>
<keyword evidence="2" id="KW-1185">Reference proteome</keyword>
<dbReference type="AlphaFoldDB" id="A0A2S6I5S5"/>
<dbReference type="OrthoDB" id="9758448at2"/>
<sequence length="261" mass="27395">MFRLVLWATLLLPAYLTAQNPLLSVTDAGTVGLAGAGVGTGGLSALWLNPAGLASGRGLSFGASVIQPYGLSELRLVTGGVLYRGFGLQLAAQGFGDYRANRFGVVYGRSVSANWRIGGALVALRQSVRGYPAQTRFLPAIGVQFSATERLVCGLQLTKPAAAGDLPFLGTVGLKYQLSERVNLLVDEVYDGFRGLSTRLGLCYAPVRQVELRLGFRTAPGQITFGATYLLGGEMMVAAAGAQHPLLGTTAGLGIRRESTE</sequence>
<evidence type="ECO:0000313" key="2">
    <source>
        <dbReference type="Proteomes" id="UP000237662"/>
    </source>
</evidence>
<protein>
    <recommendedName>
        <fullName evidence="3">PorV/PorQ family protein</fullName>
    </recommendedName>
</protein>
<evidence type="ECO:0000313" key="1">
    <source>
        <dbReference type="EMBL" id="PPK86451.1"/>
    </source>
</evidence>
<reference evidence="1 2" key="1">
    <citation type="submission" date="2018-02" db="EMBL/GenBank/DDBJ databases">
        <title>Genomic Encyclopedia of Archaeal and Bacterial Type Strains, Phase II (KMG-II): from individual species to whole genera.</title>
        <authorList>
            <person name="Goeker M."/>
        </authorList>
    </citation>
    <scope>NUCLEOTIDE SEQUENCE [LARGE SCALE GENOMIC DNA]</scope>
    <source>
        <strain evidence="1 2">DSM 29526</strain>
    </source>
</reference>
<proteinExistence type="predicted"/>
<accession>A0A2S6I5S5</accession>
<evidence type="ECO:0008006" key="3">
    <source>
        <dbReference type="Google" id="ProtNLM"/>
    </source>
</evidence>